<accession>A0A6A5K5A0</accession>
<name>A0A6A5K5A0_9PLEO</name>
<evidence type="ECO:0000259" key="1">
    <source>
        <dbReference type="Pfam" id="PF23155"/>
    </source>
</evidence>
<dbReference type="OrthoDB" id="4794810at2759"/>
<dbReference type="EMBL" id="ML975329">
    <property type="protein sequence ID" value="KAF1832865.1"/>
    <property type="molecule type" value="Genomic_DNA"/>
</dbReference>
<dbReference type="PANTHER" id="PTHR38117:SF1">
    <property type="entry name" value="DUF3074 DOMAIN-CONTAINING PROTEIN"/>
    <property type="match status" value="1"/>
</dbReference>
<organism evidence="2 3">
    <name type="scientific">Decorospora gaudefroyi</name>
    <dbReference type="NCBI Taxonomy" id="184978"/>
    <lineage>
        <taxon>Eukaryota</taxon>
        <taxon>Fungi</taxon>
        <taxon>Dikarya</taxon>
        <taxon>Ascomycota</taxon>
        <taxon>Pezizomycotina</taxon>
        <taxon>Dothideomycetes</taxon>
        <taxon>Pleosporomycetidae</taxon>
        <taxon>Pleosporales</taxon>
        <taxon>Pleosporineae</taxon>
        <taxon>Pleosporaceae</taxon>
        <taxon>Decorospora</taxon>
    </lineage>
</organism>
<dbReference type="AlphaFoldDB" id="A0A6A5K5A0"/>
<dbReference type="PANTHER" id="PTHR38117">
    <property type="entry name" value="NACHT AND WD40 DOMAIN PROTEIN"/>
    <property type="match status" value="1"/>
</dbReference>
<dbReference type="InterPro" id="IPR055481">
    <property type="entry name" value="DUF7053"/>
</dbReference>
<dbReference type="Proteomes" id="UP000800040">
    <property type="component" value="Unassembled WGS sequence"/>
</dbReference>
<sequence length="169" mass="18655">MFSLNTTATLHHVTPLPRTISPTAAINLLHNHDFLIRLDPEYVSHEALPSSPSSPAAKRYQVTDHMNALPAGLWDTTVKFEAEMTNLEDGISWLIKAPLGLVQRTTWRCLKTEAGEEGQGEGEGWCLVEDVEIEANRILVGTVKGKCEGNWRGAHAKFLKGLEGEAERV</sequence>
<keyword evidence="3" id="KW-1185">Reference proteome</keyword>
<evidence type="ECO:0000313" key="2">
    <source>
        <dbReference type="EMBL" id="KAF1832865.1"/>
    </source>
</evidence>
<proteinExistence type="predicted"/>
<dbReference type="Pfam" id="PF23155">
    <property type="entry name" value="DUF7053"/>
    <property type="match status" value="1"/>
</dbReference>
<feature type="domain" description="DUF7053" evidence="1">
    <location>
        <begin position="6"/>
        <end position="162"/>
    </location>
</feature>
<gene>
    <name evidence="2" type="ORF">BDW02DRAFT_528800</name>
</gene>
<reference evidence="2" key="1">
    <citation type="submission" date="2020-01" db="EMBL/GenBank/DDBJ databases">
        <authorList>
            <consortium name="DOE Joint Genome Institute"/>
            <person name="Haridas S."/>
            <person name="Albert R."/>
            <person name="Binder M."/>
            <person name="Bloem J."/>
            <person name="Labutti K."/>
            <person name="Salamov A."/>
            <person name="Andreopoulos B."/>
            <person name="Baker S.E."/>
            <person name="Barry K."/>
            <person name="Bills G."/>
            <person name="Bluhm B.H."/>
            <person name="Cannon C."/>
            <person name="Castanera R."/>
            <person name="Culley D.E."/>
            <person name="Daum C."/>
            <person name="Ezra D."/>
            <person name="Gonzalez J.B."/>
            <person name="Henrissat B."/>
            <person name="Kuo A."/>
            <person name="Liang C."/>
            <person name="Lipzen A."/>
            <person name="Lutzoni F."/>
            <person name="Magnuson J."/>
            <person name="Mondo S."/>
            <person name="Nolan M."/>
            <person name="Ohm R."/>
            <person name="Pangilinan J."/>
            <person name="Park H.-J."/>
            <person name="Ramirez L."/>
            <person name="Alfaro M."/>
            <person name="Sun H."/>
            <person name="Tritt A."/>
            <person name="Yoshinaga Y."/>
            <person name="Zwiers L.-H."/>
            <person name="Turgeon B.G."/>
            <person name="Goodwin S.B."/>
            <person name="Spatafora J.W."/>
            <person name="Crous P.W."/>
            <person name="Grigoriev I.V."/>
        </authorList>
    </citation>
    <scope>NUCLEOTIDE SEQUENCE</scope>
    <source>
        <strain evidence="2">P77</strain>
    </source>
</reference>
<protein>
    <recommendedName>
        <fullName evidence="1">DUF7053 domain-containing protein</fullName>
    </recommendedName>
</protein>
<evidence type="ECO:0000313" key="3">
    <source>
        <dbReference type="Proteomes" id="UP000800040"/>
    </source>
</evidence>